<evidence type="ECO:0000313" key="7">
    <source>
        <dbReference type="EMBL" id="KAK9715499.1"/>
    </source>
</evidence>
<dbReference type="GO" id="GO:0005770">
    <property type="term" value="C:late endosome"/>
    <property type="evidence" value="ECO:0007669"/>
    <property type="project" value="TreeGrafter"/>
</dbReference>
<dbReference type="PANTHER" id="PTHR16082:SF2">
    <property type="entry name" value="AP-5 COMPLEX SUBUNIT MU-1"/>
    <property type="match status" value="1"/>
</dbReference>
<dbReference type="AlphaFoldDB" id="A0AAW1KCR6"/>
<dbReference type="EMBL" id="JBDFQZ010000006">
    <property type="protein sequence ID" value="KAK9715499.1"/>
    <property type="molecule type" value="Genomic_DNA"/>
</dbReference>
<dbReference type="InterPro" id="IPR036168">
    <property type="entry name" value="AP2_Mu_C_sf"/>
</dbReference>
<evidence type="ECO:0000256" key="2">
    <source>
        <dbReference type="ARBA" id="ARBA00022448"/>
    </source>
</evidence>
<dbReference type="PROSITE" id="PS51072">
    <property type="entry name" value="MHD"/>
    <property type="match status" value="1"/>
</dbReference>
<name>A0AAW1KCR6_SAPOF</name>
<evidence type="ECO:0000256" key="3">
    <source>
        <dbReference type="ARBA" id="ARBA00022927"/>
    </source>
</evidence>
<dbReference type="FunFam" id="2.60.40.1170:FF:000027">
    <property type="entry name" value="Adaptor complexes medium subunit family protein"/>
    <property type="match status" value="1"/>
</dbReference>
<dbReference type="GO" id="GO:0030119">
    <property type="term" value="C:AP-type membrane coat adaptor complex"/>
    <property type="evidence" value="ECO:0007669"/>
    <property type="project" value="TreeGrafter"/>
</dbReference>
<proteinExistence type="inferred from homology"/>
<dbReference type="GO" id="GO:0015031">
    <property type="term" value="P:protein transport"/>
    <property type="evidence" value="ECO:0007669"/>
    <property type="project" value="UniProtKB-KW"/>
</dbReference>
<accession>A0AAW1KCR6</accession>
<comment type="subcellular location">
    <subcellularLocation>
        <location evidence="5">Endomembrane system</location>
        <topology evidence="5">Peripheral membrane protein</topology>
        <orientation evidence="5">Cytoplasmic side</orientation>
    </subcellularLocation>
</comment>
<comment type="similarity">
    <text evidence="1">Belongs to the adaptor complexes medium subunit family.</text>
</comment>
<gene>
    <name evidence="7" type="ORF">RND81_06G168700</name>
</gene>
<dbReference type="InterPro" id="IPR039591">
    <property type="entry name" value="AP5M1"/>
</dbReference>
<dbReference type="GO" id="GO:0016197">
    <property type="term" value="P:endosomal transport"/>
    <property type="evidence" value="ECO:0007669"/>
    <property type="project" value="TreeGrafter"/>
</dbReference>
<dbReference type="GO" id="GO:0005829">
    <property type="term" value="C:cytosol"/>
    <property type="evidence" value="ECO:0007669"/>
    <property type="project" value="TreeGrafter"/>
</dbReference>
<evidence type="ECO:0000256" key="4">
    <source>
        <dbReference type="ARBA" id="ARBA00023136"/>
    </source>
</evidence>
<keyword evidence="2" id="KW-0813">Transport</keyword>
<dbReference type="GO" id="GO:0005764">
    <property type="term" value="C:lysosome"/>
    <property type="evidence" value="ECO:0007669"/>
    <property type="project" value="TreeGrafter"/>
</dbReference>
<dbReference type="InterPro" id="IPR028565">
    <property type="entry name" value="MHD"/>
</dbReference>
<keyword evidence="3" id="KW-0653">Protein transport</keyword>
<evidence type="ECO:0000256" key="1">
    <source>
        <dbReference type="ARBA" id="ARBA00005324"/>
    </source>
</evidence>
<sequence>MPATAMATAKTNTAVAKRCSIRGIWILNNVHSVIFSRFKFWKFPTVERRWRAACRAENETLSVSVNVLPNDSEFSESFSNRKKSEGSTRGLGLRVAESLQGSDSWVDDPITRHIISLYFSREEGKDYLLWPLILHVKGPYCILVLPSVDPQHLKAYESLYKRSDCGTAIGVDPNLSSLLLDLPSITGACMVAHVIGDIITGDIVEPDVAVNPSPSVGGLLDSLTGSIGITGISARSKPAAASVTASPASSASVLSDAPKAGSRPLDKDVLHSFISSSMPFGTLLDLNYSNISAIKLNGFSSLDVPPADVKQPAWKPYLYRGKQRMLFTISETINAAMYDRDEIPDSISIAGLVNCRAELEGLPDVSFPLSGLNNSHVEVLSFHPCVQVPEQGFDKQALMFSPPVGNFTLMRYMASCNLGPPIKGFYQLSMVSENEGAFLFKLRLMDGYKAPLTMESCTVTMPFPRRRVVSFDGTPSMGTISSTDHSIEWKIIASGRGVTGKSVEATFPGTVKFARLQTQKSFGAMKGATFDEDTDDEADNSNNMVNLEEQLEEKMRKDLPPVELEEPFCWQAYDYAKVSFKIMGASLSGMSIDTKSISIYPTVKAPIEFSTQASSGEYILWNTLGKCPSAAVPKLKD</sequence>
<evidence type="ECO:0000259" key="6">
    <source>
        <dbReference type="PROSITE" id="PS51072"/>
    </source>
</evidence>
<dbReference type="CDD" id="cd09256">
    <property type="entry name" value="AP_MuD_MHD"/>
    <property type="match status" value="1"/>
</dbReference>
<dbReference type="Proteomes" id="UP001443914">
    <property type="component" value="Unassembled WGS sequence"/>
</dbReference>
<protein>
    <recommendedName>
        <fullName evidence="6">MHD domain-containing protein</fullName>
    </recommendedName>
</protein>
<dbReference type="SUPFAM" id="SSF49447">
    <property type="entry name" value="Second domain of Mu2 adaptin subunit (ap50) of ap2 adaptor"/>
    <property type="match status" value="1"/>
</dbReference>
<feature type="domain" description="MHD" evidence="6">
    <location>
        <begin position="322"/>
        <end position="583"/>
    </location>
</feature>
<evidence type="ECO:0000256" key="5">
    <source>
        <dbReference type="ARBA" id="ARBA00029433"/>
    </source>
</evidence>
<organism evidence="7 8">
    <name type="scientific">Saponaria officinalis</name>
    <name type="common">Common soapwort</name>
    <name type="synonym">Lychnis saponaria</name>
    <dbReference type="NCBI Taxonomy" id="3572"/>
    <lineage>
        <taxon>Eukaryota</taxon>
        <taxon>Viridiplantae</taxon>
        <taxon>Streptophyta</taxon>
        <taxon>Embryophyta</taxon>
        <taxon>Tracheophyta</taxon>
        <taxon>Spermatophyta</taxon>
        <taxon>Magnoliopsida</taxon>
        <taxon>eudicotyledons</taxon>
        <taxon>Gunneridae</taxon>
        <taxon>Pentapetalae</taxon>
        <taxon>Caryophyllales</taxon>
        <taxon>Caryophyllaceae</taxon>
        <taxon>Caryophylleae</taxon>
        <taxon>Saponaria</taxon>
    </lineage>
</organism>
<dbReference type="FunFam" id="2.60.40.1170:FF:000025">
    <property type="entry name" value="AP-5 complex subunit mu isoform X1"/>
    <property type="match status" value="1"/>
</dbReference>
<keyword evidence="4" id="KW-0472">Membrane</keyword>
<comment type="caution">
    <text evidence="7">The sequence shown here is derived from an EMBL/GenBank/DDBJ whole genome shotgun (WGS) entry which is preliminary data.</text>
</comment>
<dbReference type="Pfam" id="PF00928">
    <property type="entry name" value="Adap_comp_sub"/>
    <property type="match status" value="1"/>
</dbReference>
<reference evidence="7" key="1">
    <citation type="submission" date="2024-03" db="EMBL/GenBank/DDBJ databases">
        <title>WGS assembly of Saponaria officinalis var. Norfolk2.</title>
        <authorList>
            <person name="Jenkins J."/>
            <person name="Shu S."/>
            <person name="Grimwood J."/>
            <person name="Barry K."/>
            <person name="Goodstein D."/>
            <person name="Schmutz J."/>
            <person name="Leebens-Mack J."/>
            <person name="Osbourn A."/>
        </authorList>
    </citation>
    <scope>NUCLEOTIDE SEQUENCE [LARGE SCALE GENOMIC DNA]</scope>
    <source>
        <strain evidence="7">JIC</strain>
    </source>
</reference>
<dbReference type="PANTHER" id="PTHR16082">
    <property type="entry name" value="AP-5 COMPLEX SUBUNIT MU-1"/>
    <property type="match status" value="1"/>
</dbReference>
<evidence type="ECO:0000313" key="8">
    <source>
        <dbReference type="Proteomes" id="UP001443914"/>
    </source>
</evidence>
<keyword evidence="8" id="KW-1185">Reference proteome</keyword>
<dbReference type="Gene3D" id="2.60.40.1170">
    <property type="entry name" value="Mu homology domain, subdomain B"/>
    <property type="match status" value="1"/>
</dbReference>